<feature type="binding site" evidence="2">
    <location>
        <begin position="107"/>
        <end position="108"/>
    </location>
    <ligand>
        <name>S-adenosyl-L-methionine</name>
        <dbReference type="ChEBI" id="CHEBI:59789"/>
    </ligand>
</feature>
<feature type="binding site" evidence="1">
    <location>
        <position position="21"/>
    </location>
    <ligand>
        <name>Zn(2+)</name>
        <dbReference type="ChEBI" id="CHEBI:29105"/>
    </ligand>
</feature>
<proteinExistence type="predicted"/>
<dbReference type="SUPFAM" id="SSF53335">
    <property type="entry name" value="S-adenosyl-L-methionine-dependent methyltransferases"/>
    <property type="match status" value="1"/>
</dbReference>
<feature type="binding site" evidence="2">
    <location>
        <position position="77"/>
    </location>
    <ligand>
        <name>S-adenosyl-L-methionine</name>
        <dbReference type="ChEBI" id="CHEBI:59789"/>
    </ligand>
</feature>
<accession>A0A4Q7N655</accession>
<feature type="binding site" evidence="1">
    <location>
        <position position="39"/>
    </location>
    <ligand>
        <name>Zn(2+)</name>
        <dbReference type="ChEBI" id="CHEBI:29105"/>
    </ligand>
</feature>
<dbReference type="GO" id="GO:0008757">
    <property type="term" value="F:S-adenosylmethionine-dependent methyltransferase activity"/>
    <property type="evidence" value="ECO:0007669"/>
    <property type="project" value="InterPro"/>
</dbReference>
<dbReference type="InterPro" id="IPR029063">
    <property type="entry name" value="SAM-dependent_MTases_sf"/>
</dbReference>
<dbReference type="InterPro" id="IPR013216">
    <property type="entry name" value="Methyltransf_11"/>
</dbReference>
<protein>
    <submittedName>
        <fullName evidence="5">23S rRNA m(1)G-748 methyltransferase</fullName>
    </submittedName>
</protein>
<gene>
    <name evidence="5" type="ORF">EV199_2438</name>
</gene>
<keyword evidence="1" id="KW-0862">Zinc</keyword>
<dbReference type="AlphaFoldDB" id="A0A4Q7N655"/>
<dbReference type="Gene3D" id="3.40.50.150">
    <property type="entry name" value="Vaccinia Virus protein VP39"/>
    <property type="match status" value="1"/>
</dbReference>
<evidence type="ECO:0000313" key="6">
    <source>
        <dbReference type="Proteomes" id="UP000293874"/>
    </source>
</evidence>
<dbReference type="RefSeq" id="WP_130540847.1">
    <property type="nucleotide sequence ID" value="NZ_CP042431.1"/>
</dbReference>
<keyword evidence="2" id="KW-0949">S-adenosyl-L-methionine</keyword>
<evidence type="ECO:0000256" key="2">
    <source>
        <dbReference type="PIRSR" id="PIRSR018249-2"/>
    </source>
</evidence>
<dbReference type="GO" id="GO:0046872">
    <property type="term" value="F:metal ion binding"/>
    <property type="evidence" value="ECO:0007669"/>
    <property type="project" value="UniProtKB-KW"/>
</dbReference>
<evidence type="ECO:0000259" key="3">
    <source>
        <dbReference type="Pfam" id="PF08241"/>
    </source>
</evidence>
<keyword evidence="5" id="KW-0489">Methyltransferase</keyword>
<reference evidence="5 6" key="1">
    <citation type="submission" date="2019-02" db="EMBL/GenBank/DDBJ databases">
        <title>Genomic Encyclopedia of Type Strains, Phase IV (KMG-IV): sequencing the most valuable type-strain genomes for metagenomic binning, comparative biology and taxonomic classification.</title>
        <authorList>
            <person name="Goeker M."/>
        </authorList>
    </citation>
    <scope>NUCLEOTIDE SEQUENCE [LARGE SCALE GENOMIC DNA]</scope>
    <source>
        <strain evidence="5 6">DSM 18116</strain>
    </source>
</reference>
<evidence type="ECO:0000259" key="4">
    <source>
        <dbReference type="Pfam" id="PF21302"/>
    </source>
</evidence>
<feature type="binding site" evidence="1">
    <location>
        <position position="18"/>
    </location>
    <ligand>
        <name>Zn(2+)</name>
        <dbReference type="ChEBI" id="CHEBI:29105"/>
    </ligand>
</feature>
<keyword evidence="6" id="KW-1185">Reference proteome</keyword>
<dbReference type="InterPro" id="IPR016718">
    <property type="entry name" value="rRNA_m1G-MeTrfase_A_prd"/>
</dbReference>
<feature type="binding site" evidence="1">
    <location>
        <position position="35"/>
    </location>
    <ligand>
        <name>Zn(2+)</name>
        <dbReference type="ChEBI" id="CHEBI:29105"/>
    </ligand>
</feature>
<sequence length="278" mass="31604">MEKMIPDVLRENPCPVYCPVCQASINSNNTNGFTCLNGHQFDQAAEGFINLLGRRPRSLFKAQYFNTSRKLMATGFFVGLERKLLELLYAEYAVNDSLTILDAGTGEGMLFSNILLCMRWDQYRHQGIGIDHFMPAVKTAARHFEKALWLVADIQKIPLKSGSVDVVLNTLAPANYEEFLRILQPGGLLIKTIPGPEHLKELSVHKHIHGNDHTQELFRQYFGQLQQVRVRFQKELLEEEKDLVLNMPATAVQCEELELQQLSTITIDLIILCGRKAY</sequence>
<keyword evidence="5" id="KW-0808">Transferase</keyword>
<keyword evidence="1" id="KW-0479">Metal-binding</keyword>
<dbReference type="Pfam" id="PF08241">
    <property type="entry name" value="Methyltransf_11"/>
    <property type="match status" value="1"/>
</dbReference>
<organism evidence="5 6">
    <name type="scientific">Pseudobacter ginsenosidimutans</name>
    <dbReference type="NCBI Taxonomy" id="661488"/>
    <lineage>
        <taxon>Bacteria</taxon>
        <taxon>Pseudomonadati</taxon>
        <taxon>Bacteroidota</taxon>
        <taxon>Chitinophagia</taxon>
        <taxon>Chitinophagales</taxon>
        <taxon>Chitinophagaceae</taxon>
        <taxon>Pseudobacter</taxon>
    </lineage>
</organism>
<dbReference type="PIRSF" id="PIRSF018249">
    <property type="entry name" value="MyrA_prd"/>
    <property type="match status" value="1"/>
</dbReference>
<feature type="binding site" evidence="2">
    <location>
        <position position="198"/>
    </location>
    <ligand>
        <name>S-adenosyl-L-methionine</name>
        <dbReference type="ChEBI" id="CHEBI:59789"/>
    </ligand>
</feature>
<evidence type="ECO:0000313" key="5">
    <source>
        <dbReference type="EMBL" id="RZS76552.1"/>
    </source>
</evidence>
<dbReference type="OrthoDB" id="1493020at2"/>
<dbReference type="GO" id="GO:0032259">
    <property type="term" value="P:methylation"/>
    <property type="evidence" value="ECO:0007669"/>
    <property type="project" value="UniProtKB-KW"/>
</dbReference>
<feature type="domain" description="23S rRNA (guanine(745)-N(1))-methyltransferase N-terminal" evidence="4">
    <location>
        <begin position="18"/>
        <end position="52"/>
    </location>
</feature>
<evidence type="ECO:0000256" key="1">
    <source>
        <dbReference type="PIRSR" id="PIRSR018249-1"/>
    </source>
</evidence>
<dbReference type="EMBL" id="SGXA01000001">
    <property type="protein sequence ID" value="RZS76552.1"/>
    <property type="molecule type" value="Genomic_DNA"/>
</dbReference>
<name>A0A4Q7N655_9BACT</name>
<dbReference type="Pfam" id="PF21302">
    <property type="entry name" value="Zn_ribbon_RlmA"/>
    <property type="match status" value="1"/>
</dbReference>
<feature type="domain" description="Methyltransferase type 11" evidence="3">
    <location>
        <begin position="101"/>
        <end position="190"/>
    </location>
</feature>
<comment type="caution">
    <text evidence="5">The sequence shown here is derived from an EMBL/GenBank/DDBJ whole genome shotgun (WGS) entry which is preliminary data.</text>
</comment>
<dbReference type="InterPro" id="IPR048647">
    <property type="entry name" value="RlmA_N"/>
</dbReference>
<dbReference type="Proteomes" id="UP000293874">
    <property type="component" value="Unassembled WGS sequence"/>
</dbReference>